<dbReference type="AlphaFoldDB" id="A0A381NGC8"/>
<evidence type="ECO:0000313" key="1">
    <source>
        <dbReference type="EMBL" id="SUZ52563.1"/>
    </source>
</evidence>
<sequence>MIEQSKLSLLGFLIALPLATNCLAQLEGEWMLTVNHDAERLGVISFERRNGEIHAFVDGGPTSFEREGNQLEFDVDYRNGGGRLLSRHFSGTINGDSMSGTLVDEELGTNGIWAAEPFGAQTTSPAAPVDISGIWSRISAGMEKVFLDYTDSAEAAVDDYTYLDDPGLRCVSPGLIRLSGWPYPMEILQNEQQVTILYESFHEVRRIYMDGRDIPESWPNSAMGYSTGHWEGNTLVIETSLLKPSFVDQAGQPVSDRAAVVERIVLSEDGQNLRSMLTLHDPDNYNRPVIRFRQWRKTPERTMMEYDCDSYPFLRGLELEGKLGDFLERIRQLQ</sequence>
<gene>
    <name evidence="1" type="ORF">METZ01_LOCUS5417</name>
</gene>
<protein>
    <submittedName>
        <fullName evidence="1">Uncharacterized protein</fullName>
    </submittedName>
</protein>
<organism evidence="1">
    <name type="scientific">marine metagenome</name>
    <dbReference type="NCBI Taxonomy" id="408172"/>
    <lineage>
        <taxon>unclassified sequences</taxon>
        <taxon>metagenomes</taxon>
        <taxon>ecological metagenomes</taxon>
    </lineage>
</organism>
<name>A0A381NGC8_9ZZZZ</name>
<accession>A0A381NGC8</accession>
<proteinExistence type="predicted"/>
<reference evidence="1" key="1">
    <citation type="submission" date="2018-05" db="EMBL/GenBank/DDBJ databases">
        <authorList>
            <person name="Lanie J.A."/>
            <person name="Ng W.-L."/>
            <person name="Kazmierczak K.M."/>
            <person name="Andrzejewski T.M."/>
            <person name="Davidsen T.M."/>
            <person name="Wayne K.J."/>
            <person name="Tettelin H."/>
            <person name="Glass J.I."/>
            <person name="Rusch D."/>
            <person name="Podicherti R."/>
            <person name="Tsui H.-C.T."/>
            <person name="Winkler M.E."/>
        </authorList>
    </citation>
    <scope>NUCLEOTIDE SEQUENCE</scope>
</reference>
<dbReference type="EMBL" id="UINC01000281">
    <property type="protein sequence ID" value="SUZ52563.1"/>
    <property type="molecule type" value="Genomic_DNA"/>
</dbReference>